<evidence type="ECO:0000259" key="18">
    <source>
        <dbReference type="PROSITE" id="PS51711"/>
    </source>
</evidence>
<keyword evidence="5" id="KW-0997">Cell inner membrane</keyword>
<feature type="binding site" evidence="15">
    <location>
        <begin position="19"/>
        <end position="26"/>
    </location>
    <ligand>
        <name>GTP</name>
        <dbReference type="ChEBI" id="CHEBI:37565"/>
        <label>1</label>
    </ligand>
</feature>
<feature type="transmembrane region" description="Helical" evidence="17">
    <location>
        <begin position="590"/>
        <end position="609"/>
    </location>
</feature>
<feature type="binding site" evidence="15">
    <location>
        <begin position="65"/>
        <end position="68"/>
    </location>
    <ligand>
        <name>GTP</name>
        <dbReference type="ChEBI" id="CHEBI:37565"/>
        <label>1</label>
    </ligand>
</feature>
<feature type="transmembrane region" description="Helical" evidence="17">
    <location>
        <begin position="402"/>
        <end position="422"/>
    </location>
</feature>
<evidence type="ECO:0000256" key="6">
    <source>
        <dbReference type="ARBA" id="ARBA00022692"/>
    </source>
</evidence>
<evidence type="ECO:0000256" key="2">
    <source>
        <dbReference type="ARBA" id="ARBA00022448"/>
    </source>
</evidence>
<feature type="binding site" evidence="16">
    <location>
        <position position="33"/>
    </location>
    <ligand>
        <name>Mg(2+)</name>
        <dbReference type="ChEBI" id="CHEBI:18420"/>
        <label>2</label>
    </ligand>
</feature>
<dbReference type="GO" id="GO:0046872">
    <property type="term" value="F:metal ion binding"/>
    <property type="evidence" value="ECO:0007669"/>
    <property type="project" value="UniProtKB-KW"/>
</dbReference>
<keyword evidence="7 15" id="KW-0547">Nucleotide-binding</keyword>
<evidence type="ECO:0000256" key="14">
    <source>
        <dbReference type="NCBIfam" id="TIGR00437"/>
    </source>
</evidence>
<evidence type="ECO:0000256" key="1">
    <source>
        <dbReference type="ARBA" id="ARBA00004429"/>
    </source>
</evidence>
<feature type="transmembrane region" description="Helical" evidence="17">
    <location>
        <begin position="451"/>
        <end position="482"/>
    </location>
</feature>
<accession>A0A497EZR1</accession>
<dbReference type="Gene3D" id="1.10.287.1770">
    <property type="match status" value="1"/>
</dbReference>
<feature type="transmembrane region" description="Helical" evidence="17">
    <location>
        <begin position="356"/>
        <end position="381"/>
    </location>
</feature>
<sequence length="686" mass="75311">MSSTAKVKALEKVKVALAGNPNVGKSVIFNNLTGGKAFVGNWPGKTVEKKVGKLELNGYEVDLVDLPGIYSLTAYSVDELIARDFIVEEKPRAIIDIVNAANLERNLYLTLSLLEMGANVVVALNMVDLAESEEGIEVDAKKLSELLGVPVVPTIAIRKYGMKELEEKLLEAIKTKAVPKKIVDYGKDVEEEIDKLSSVIRRDESLSSKYDPRWLAIKLLEADEDVKAKVRASPLADELLKSADEARQKLEGKLGVRLEDYIVDMRYKKAISIADQCIRRIVVKPVTLSDLVDMSVTHKVFGIPIMLTMIFVMFRFAFDVSVPLVDLLDWFFCGVLYDAAASLSPSWLASLLADGVVTGVGTVLTFIPPIAFLFLALSAFEDFGYMARAAFVVDKIMHKIKLTGKSIVPLLLGFGCNVPAIIATRPIEDEKDRIATGLVNPLMSCAARLPVYLIIAGTFFAAYVGSAVLSMYVMGIILAILMANIIRRFIIRGPSTGFVMELPPYMMPVGRNVAMKTWMRTRWFAIKAGTLILALTIIVWLLCVTGPAGYIGPEAMEDATLLETSWVGILGHSLEKIFAPMGWDWRASAALFFGFVAKEVVVSAMAILYGVEEEALSEAIVSSFTPLTAYAYMAFVLIYVPCLVTLAALKGEFGWKWMFVALVYELILAYLVALGIIQVGHLIGLR</sequence>
<dbReference type="Gene3D" id="3.40.50.300">
    <property type="entry name" value="P-loop containing nucleotide triphosphate hydrolases"/>
    <property type="match status" value="1"/>
</dbReference>
<keyword evidence="10" id="KW-0406">Ion transport</keyword>
<evidence type="ECO:0000256" key="3">
    <source>
        <dbReference type="ARBA" id="ARBA00022475"/>
    </source>
</evidence>
<evidence type="ECO:0000256" key="16">
    <source>
        <dbReference type="PIRSR" id="PIRSR603373-2"/>
    </source>
</evidence>
<evidence type="ECO:0000256" key="5">
    <source>
        <dbReference type="ARBA" id="ARBA00022519"/>
    </source>
</evidence>
<evidence type="ECO:0000256" key="7">
    <source>
        <dbReference type="ARBA" id="ARBA00022741"/>
    </source>
</evidence>
<keyword evidence="2" id="KW-0813">Transport</keyword>
<dbReference type="InterPro" id="IPR011642">
    <property type="entry name" value="Gate_dom"/>
</dbReference>
<evidence type="ECO:0000313" key="19">
    <source>
        <dbReference type="EMBL" id="RLE52894.1"/>
    </source>
</evidence>
<keyword evidence="4" id="KW-0410">Iron transport</keyword>
<keyword evidence="9" id="KW-0408">Iron</keyword>
<dbReference type="SUPFAM" id="SSF52540">
    <property type="entry name" value="P-loop containing nucleoside triphosphate hydrolases"/>
    <property type="match status" value="1"/>
</dbReference>
<dbReference type="Pfam" id="PF07670">
    <property type="entry name" value="Gate"/>
    <property type="match status" value="2"/>
</dbReference>
<dbReference type="PANTHER" id="PTHR43185">
    <property type="entry name" value="FERROUS IRON TRANSPORT PROTEIN B"/>
    <property type="match status" value="1"/>
</dbReference>
<dbReference type="EMBL" id="QMQX01000030">
    <property type="protein sequence ID" value="RLE52894.1"/>
    <property type="molecule type" value="Genomic_DNA"/>
</dbReference>
<dbReference type="InterPro" id="IPR050860">
    <property type="entry name" value="FeoB_GTPase"/>
</dbReference>
<dbReference type="InterPro" id="IPR011640">
    <property type="entry name" value="Fe2_transport_prot_B_C"/>
</dbReference>
<dbReference type="GO" id="GO:0005886">
    <property type="term" value="C:plasma membrane"/>
    <property type="evidence" value="ECO:0007669"/>
    <property type="project" value="UniProtKB-SubCell"/>
</dbReference>
<evidence type="ECO:0000256" key="15">
    <source>
        <dbReference type="PIRSR" id="PIRSR603373-1"/>
    </source>
</evidence>
<keyword evidence="11 15" id="KW-0342">GTP-binding</keyword>
<feature type="binding site" evidence="15">
    <location>
        <begin position="44"/>
        <end position="48"/>
    </location>
    <ligand>
        <name>GTP</name>
        <dbReference type="ChEBI" id="CHEBI:37565"/>
        <label>1</label>
    </ligand>
</feature>
<dbReference type="AlphaFoldDB" id="A0A497EZR1"/>
<dbReference type="PRINTS" id="PR00326">
    <property type="entry name" value="GTP1OBG"/>
</dbReference>
<proteinExistence type="predicted"/>
<dbReference type="InterPro" id="IPR027417">
    <property type="entry name" value="P-loop_NTPase"/>
</dbReference>
<dbReference type="CDD" id="cd01879">
    <property type="entry name" value="FeoB"/>
    <property type="match status" value="1"/>
</dbReference>
<dbReference type="Pfam" id="PF07664">
    <property type="entry name" value="FeoB_C"/>
    <property type="match status" value="1"/>
</dbReference>
<dbReference type="PROSITE" id="PS51711">
    <property type="entry name" value="G_FEOB"/>
    <property type="match status" value="1"/>
</dbReference>
<dbReference type="InterPro" id="IPR030389">
    <property type="entry name" value="G_FEOB_dom"/>
</dbReference>
<keyword evidence="16" id="KW-0479">Metal-binding</keyword>
<feature type="domain" description="FeoB-type G" evidence="18">
    <location>
        <begin position="12"/>
        <end position="175"/>
    </location>
</feature>
<evidence type="ECO:0000256" key="13">
    <source>
        <dbReference type="ARBA" id="ARBA00031200"/>
    </source>
</evidence>
<keyword evidence="3" id="KW-1003">Cell membrane</keyword>
<dbReference type="Pfam" id="PF02421">
    <property type="entry name" value="FeoB_N"/>
    <property type="match status" value="1"/>
</dbReference>
<dbReference type="InterPro" id="IPR041069">
    <property type="entry name" value="FeoB_Cyto"/>
</dbReference>
<evidence type="ECO:0000313" key="20">
    <source>
        <dbReference type="Proteomes" id="UP000272051"/>
    </source>
</evidence>
<comment type="caution">
    <text evidence="19">The sequence shown here is derived from an EMBL/GenBank/DDBJ whole genome shotgun (WGS) entry which is preliminary data.</text>
</comment>
<dbReference type="FunFam" id="3.40.50.300:FF:000426">
    <property type="entry name" value="Ferrous iron transport protein B"/>
    <property type="match status" value="1"/>
</dbReference>
<evidence type="ECO:0000256" key="10">
    <source>
        <dbReference type="ARBA" id="ARBA00023065"/>
    </source>
</evidence>
<reference evidence="19 20" key="1">
    <citation type="submission" date="2018-06" db="EMBL/GenBank/DDBJ databases">
        <title>Extensive metabolic versatility and redundancy in microbially diverse, dynamic hydrothermal sediments.</title>
        <authorList>
            <person name="Dombrowski N."/>
            <person name="Teske A."/>
            <person name="Baker B.J."/>
        </authorList>
    </citation>
    <scope>NUCLEOTIDE SEQUENCE [LARGE SCALE GENOMIC DNA]</scope>
    <source>
        <strain evidence="19">B34_G17</strain>
    </source>
</reference>
<feature type="transmembrane region" description="Helical" evidence="17">
    <location>
        <begin position="300"/>
        <end position="318"/>
    </location>
</feature>
<keyword evidence="8 17" id="KW-1133">Transmembrane helix</keyword>
<dbReference type="Proteomes" id="UP000272051">
    <property type="component" value="Unassembled WGS sequence"/>
</dbReference>
<feature type="transmembrane region" description="Helical" evidence="17">
    <location>
        <begin position="661"/>
        <end position="683"/>
    </location>
</feature>
<organism evidence="19 20">
    <name type="scientific">Thermoproteota archaeon</name>
    <dbReference type="NCBI Taxonomy" id="2056631"/>
    <lineage>
        <taxon>Archaea</taxon>
        <taxon>Thermoproteota</taxon>
    </lineage>
</organism>
<evidence type="ECO:0000256" key="17">
    <source>
        <dbReference type="SAM" id="Phobius"/>
    </source>
</evidence>
<feature type="binding site" evidence="16">
    <location>
        <position position="30"/>
    </location>
    <ligand>
        <name>Mg(2+)</name>
        <dbReference type="ChEBI" id="CHEBI:18420"/>
        <label>2</label>
    </ligand>
</feature>
<evidence type="ECO:0000256" key="12">
    <source>
        <dbReference type="ARBA" id="ARBA00023136"/>
    </source>
</evidence>
<dbReference type="InterPro" id="IPR003373">
    <property type="entry name" value="Fe2_transport_prot-B"/>
</dbReference>
<protein>
    <recommendedName>
        <fullName evidence="13 14">Ferrous iron transport protein B</fullName>
    </recommendedName>
</protein>
<dbReference type="PANTHER" id="PTHR43185:SF1">
    <property type="entry name" value="FE(2+) TRANSPORTER FEOB"/>
    <property type="match status" value="1"/>
</dbReference>
<dbReference type="FunFam" id="1.10.287.1770:FF:000003">
    <property type="entry name" value="Ferrous iron transport protein B"/>
    <property type="match status" value="1"/>
</dbReference>
<name>A0A497EZR1_9CREN</name>
<evidence type="ECO:0000256" key="11">
    <source>
        <dbReference type="ARBA" id="ARBA00023134"/>
    </source>
</evidence>
<feature type="binding site" evidence="15">
    <location>
        <begin position="125"/>
        <end position="128"/>
    </location>
    <ligand>
        <name>GTP</name>
        <dbReference type="ChEBI" id="CHEBI:37565"/>
        <label>1</label>
    </ligand>
</feature>
<dbReference type="GO" id="GO:0015093">
    <property type="term" value="F:ferrous iron transmembrane transporter activity"/>
    <property type="evidence" value="ECO:0007669"/>
    <property type="project" value="UniProtKB-UniRule"/>
</dbReference>
<dbReference type="Pfam" id="PF17910">
    <property type="entry name" value="FeoB_Cyto"/>
    <property type="match status" value="1"/>
</dbReference>
<gene>
    <name evidence="19" type="primary">feoB</name>
    <name evidence="19" type="ORF">DRJ33_02450</name>
</gene>
<dbReference type="NCBIfam" id="TIGR00437">
    <property type="entry name" value="feoB"/>
    <property type="match status" value="1"/>
</dbReference>
<keyword evidence="6 17" id="KW-0812">Transmembrane</keyword>
<keyword evidence="16" id="KW-0460">Magnesium</keyword>
<feature type="transmembrane region" description="Helical" evidence="17">
    <location>
        <begin position="524"/>
        <end position="547"/>
    </location>
</feature>
<feature type="binding site" evidence="16">
    <location>
        <position position="34"/>
    </location>
    <ligand>
        <name>Mg(2+)</name>
        <dbReference type="ChEBI" id="CHEBI:18420"/>
        <label>2</label>
    </ligand>
</feature>
<feature type="transmembrane region" description="Helical" evidence="17">
    <location>
        <begin position="629"/>
        <end position="649"/>
    </location>
</feature>
<evidence type="ECO:0000256" key="4">
    <source>
        <dbReference type="ARBA" id="ARBA00022496"/>
    </source>
</evidence>
<dbReference type="GO" id="GO:0005525">
    <property type="term" value="F:GTP binding"/>
    <property type="evidence" value="ECO:0007669"/>
    <property type="project" value="UniProtKB-KW"/>
</dbReference>
<comment type="subcellular location">
    <subcellularLocation>
        <location evidence="1">Cell inner membrane</location>
        <topology evidence="1">Multi-pass membrane protein</topology>
    </subcellularLocation>
</comment>
<dbReference type="InterPro" id="IPR006073">
    <property type="entry name" value="GTP-bd"/>
</dbReference>
<keyword evidence="12 17" id="KW-0472">Membrane</keyword>
<evidence type="ECO:0000256" key="8">
    <source>
        <dbReference type="ARBA" id="ARBA00022989"/>
    </source>
</evidence>
<evidence type="ECO:0000256" key="9">
    <source>
        <dbReference type="ARBA" id="ARBA00023004"/>
    </source>
</evidence>